<protein>
    <recommendedName>
        <fullName evidence="4 10">Midasin</fullName>
    </recommendedName>
</protein>
<evidence type="ECO:0000256" key="10">
    <source>
        <dbReference type="PIRNR" id="PIRNR010340"/>
    </source>
</evidence>
<keyword evidence="8 10" id="KW-0143">Chaperone</keyword>
<evidence type="ECO:0000259" key="12">
    <source>
        <dbReference type="PROSITE" id="PS50234"/>
    </source>
</evidence>
<dbReference type="FunFam" id="3.40.50.300:FF:001368">
    <property type="entry name" value="Midasin"/>
    <property type="match status" value="1"/>
</dbReference>
<dbReference type="Gene3D" id="3.40.50.300">
    <property type="entry name" value="P-loop containing nucleotide triphosphate hydrolases"/>
    <property type="match status" value="6"/>
</dbReference>
<evidence type="ECO:0000256" key="7">
    <source>
        <dbReference type="ARBA" id="ARBA00022840"/>
    </source>
</evidence>
<dbReference type="STRING" id="870435.A0A0C3PCD8"/>
<dbReference type="Proteomes" id="UP000054217">
    <property type="component" value="Unassembled WGS sequence"/>
</dbReference>
<feature type="compositionally biased region" description="Acidic residues" evidence="11">
    <location>
        <begin position="4265"/>
        <end position="4294"/>
    </location>
</feature>
<evidence type="ECO:0000256" key="1">
    <source>
        <dbReference type="ARBA" id="ARBA00004604"/>
    </source>
</evidence>
<dbReference type="SMART" id="SM00382">
    <property type="entry name" value="AAA"/>
    <property type="match status" value="5"/>
</dbReference>
<accession>A0A0C3PCD8</accession>
<keyword evidence="6 10" id="KW-0547">Nucleotide-binding</keyword>
<dbReference type="InterPro" id="IPR027417">
    <property type="entry name" value="P-loop_NTPase"/>
</dbReference>
<dbReference type="FunCoup" id="A0A0C3PCD8">
    <property type="interactions" value="382"/>
</dbReference>
<dbReference type="PROSITE" id="PS00675">
    <property type="entry name" value="SIGMA54_INTERACT_1"/>
    <property type="match status" value="1"/>
</dbReference>
<dbReference type="InterPro" id="IPR036465">
    <property type="entry name" value="vWFA_dom_sf"/>
</dbReference>
<proteinExistence type="inferred from homology"/>
<dbReference type="PANTHER" id="PTHR48103">
    <property type="entry name" value="MIDASIN-RELATED"/>
    <property type="match status" value="1"/>
</dbReference>
<dbReference type="GO" id="GO:0030687">
    <property type="term" value="C:preribosome, large subunit precursor"/>
    <property type="evidence" value="ECO:0007669"/>
    <property type="project" value="TreeGrafter"/>
</dbReference>
<feature type="compositionally biased region" description="Acidic residues" evidence="11">
    <location>
        <begin position="4370"/>
        <end position="4385"/>
    </location>
</feature>
<evidence type="ECO:0000256" key="5">
    <source>
        <dbReference type="ARBA" id="ARBA00022553"/>
    </source>
</evidence>
<dbReference type="GO" id="GO:0000055">
    <property type="term" value="P:ribosomal large subunit export from nucleus"/>
    <property type="evidence" value="ECO:0007669"/>
    <property type="project" value="TreeGrafter"/>
</dbReference>
<dbReference type="FunFam" id="3.40.50.300:FF:000142">
    <property type="entry name" value="Midasin"/>
    <property type="match status" value="1"/>
</dbReference>
<dbReference type="Pfam" id="PF17867">
    <property type="entry name" value="AAA_lid_7"/>
    <property type="match status" value="3"/>
</dbReference>
<dbReference type="FunFam" id="3.40.50.300:FF:000712">
    <property type="entry name" value="Midasin"/>
    <property type="match status" value="1"/>
</dbReference>
<evidence type="ECO:0000256" key="4">
    <source>
        <dbReference type="ARBA" id="ARBA00017143"/>
    </source>
</evidence>
<feature type="domain" description="VWFA" evidence="12">
    <location>
        <begin position="4852"/>
        <end position="5087"/>
    </location>
</feature>
<dbReference type="InterPro" id="IPR012099">
    <property type="entry name" value="Midasin"/>
</dbReference>
<feature type="compositionally biased region" description="Basic and acidic residues" evidence="11">
    <location>
        <begin position="4301"/>
        <end position="4314"/>
    </location>
</feature>
<evidence type="ECO:0000313" key="13">
    <source>
        <dbReference type="EMBL" id="KIO05359.1"/>
    </source>
</evidence>
<reference evidence="14" key="2">
    <citation type="submission" date="2015-01" db="EMBL/GenBank/DDBJ databases">
        <title>Evolutionary Origins and Diversification of the Mycorrhizal Mutualists.</title>
        <authorList>
            <consortium name="DOE Joint Genome Institute"/>
            <consortium name="Mycorrhizal Genomics Consortium"/>
            <person name="Kohler A."/>
            <person name="Kuo A."/>
            <person name="Nagy L.G."/>
            <person name="Floudas D."/>
            <person name="Copeland A."/>
            <person name="Barry K.W."/>
            <person name="Cichocki N."/>
            <person name="Veneault-Fourrey C."/>
            <person name="LaButti K."/>
            <person name="Lindquist E.A."/>
            <person name="Lipzen A."/>
            <person name="Lundell T."/>
            <person name="Morin E."/>
            <person name="Murat C."/>
            <person name="Riley R."/>
            <person name="Ohm R."/>
            <person name="Sun H."/>
            <person name="Tunlid A."/>
            <person name="Henrissat B."/>
            <person name="Grigoriev I.V."/>
            <person name="Hibbett D.S."/>
            <person name="Martin F."/>
        </authorList>
    </citation>
    <scope>NUCLEOTIDE SEQUENCE [LARGE SCALE GENOMIC DNA]</scope>
    <source>
        <strain evidence="14">Marx 270</strain>
    </source>
</reference>
<dbReference type="Pfam" id="PF07728">
    <property type="entry name" value="AAA_5"/>
    <property type="match status" value="8"/>
</dbReference>
<dbReference type="SUPFAM" id="SSF53300">
    <property type="entry name" value="vWA-like"/>
    <property type="match status" value="1"/>
</dbReference>
<keyword evidence="9 10" id="KW-0539">Nucleus</keyword>
<feature type="region of interest" description="Disordered" evidence="11">
    <location>
        <begin position="4195"/>
        <end position="4636"/>
    </location>
</feature>
<keyword evidence="7 10" id="KW-0067">ATP-binding</keyword>
<evidence type="ECO:0000256" key="8">
    <source>
        <dbReference type="ARBA" id="ARBA00023186"/>
    </source>
</evidence>
<feature type="compositionally biased region" description="Acidic residues" evidence="11">
    <location>
        <begin position="4411"/>
        <end position="4447"/>
    </location>
</feature>
<evidence type="ECO:0000313" key="14">
    <source>
        <dbReference type="Proteomes" id="UP000054217"/>
    </source>
</evidence>
<feature type="region of interest" description="Disordered" evidence="11">
    <location>
        <begin position="3684"/>
        <end position="3718"/>
    </location>
</feature>
<feature type="compositionally biased region" description="Polar residues" evidence="11">
    <location>
        <begin position="4544"/>
        <end position="4571"/>
    </location>
</feature>
<dbReference type="EMBL" id="KN831967">
    <property type="protein sequence ID" value="KIO05359.1"/>
    <property type="molecule type" value="Genomic_DNA"/>
</dbReference>
<dbReference type="PROSITE" id="PS50234">
    <property type="entry name" value="VWFA"/>
    <property type="match status" value="1"/>
</dbReference>
<feature type="compositionally biased region" description="Basic and acidic residues" evidence="11">
    <location>
        <begin position="4346"/>
        <end position="4369"/>
    </location>
</feature>
<dbReference type="GO" id="GO:0000027">
    <property type="term" value="P:ribosomal large subunit assembly"/>
    <property type="evidence" value="ECO:0007669"/>
    <property type="project" value="InterPro"/>
</dbReference>
<feature type="compositionally biased region" description="Polar residues" evidence="11">
    <location>
        <begin position="4448"/>
        <end position="4457"/>
    </location>
</feature>
<evidence type="ECO:0000256" key="6">
    <source>
        <dbReference type="ARBA" id="ARBA00022741"/>
    </source>
</evidence>
<dbReference type="HOGENOM" id="CLU_000050_0_2_1"/>
<feature type="compositionally biased region" description="Acidic residues" evidence="11">
    <location>
        <begin position="4316"/>
        <end position="4326"/>
    </location>
</feature>
<evidence type="ECO:0000256" key="11">
    <source>
        <dbReference type="SAM" id="MobiDB-lite"/>
    </source>
</evidence>
<feature type="region of interest" description="Disordered" evidence="11">
    <location>
        <begin position="5011"/>
        <end position="5031"/>
    </location>
</feature>
<dbReference type="PIRSF" id="PIRSF010340">
    <property type="entry name" value="Midasin"/>
    <property type="match status" value="1"/>
</dbReference>
<evidence type="ECO:0000256" key="9">
    <source>
        <dbReference type="ARBA" id="ARBA00023242"/>
    </source>
</evidence>
<dbReference type="GO" id="GO:0005524">
    <property type="term" value="F:ATP binding"/>
    <property type="evidence" value="ECO:0007669"/>
    <property type="project" value="UniProtKB-KW"/>
</dbReference>
<dbReference type="OrthoDB" id="5186at2759"/>
<dbReference type="InterPro" id="IPR025662">
    <property type="entry name" value="Sigma_54_int_dom_ATP-bd_1"/>
</dbReference>
<feature type="compositionally biased region" description="Basic and acidic residues" evidence="11">
    <location>
        <begin position="4247"/>
        <end position="4258"/>
    </location>
</feature>
<dbReference type="InParanoid" id="A0A0C3PCD8"/>
<dbReference type="InterPro" id="IPR011704">
    <property type="entry name" value="ATPase_dyneun-rel_AAA"/>
</dbReference>
<comment type="function">
    <text evidence="10">Nuclear chaperone required for maturation and nuclear export of pre-60S ribosome subunits.</text>
</comment>
<dbReference type="GO" id="GO:0005654">
    <property type="term" value="C:nucleoplasm"/>
    <property type="evidence" value="ECO:0007669"/>
    <property type="project" value="UniProtKB-SubCell"/>
</dbReference>
<dbReference type="GO" id="GO:0016887">
    <property type="term" value="F:ATP hydrolysis activity"/>
    <property type="evidence" value="ECO:0007669"/>
    <property type="project" value="InterPro"/>
</dbReference>
<keyword evidence="14" id="KW-1185">Reference proteome</keyword>
<dbReference type="SUPFAM" id="SSF52540">
    <property type="entry name" value="P-loop containing nucleoside triphosphate hydrolases"/>
    <property type="match status" value="6"/>
</dbReference>
<sequence length="5097" mass="566878">MAMASESSDKVFHDPLTINLPKQTRALVAFLSTQSSGHSSPTEDPFLSSLSTLSAAVTTARELLGVLSRCLAEPSLTSVVAQLFRPLLIDLCARWLERDSEEEEEKRFVAMCLLIENHEELFPVLSAFLRRPHLDRGPLAFIESDLLSIPALNTSRLWRLLLAYYRLLHANRLLPSELSWPTSALSALFVSPTPHPDSAVRYLAIRCYALHTSMAEVERSKLEREVFGEEVEKGDGEFGMAYDPSGSGKEVVVDARVMPVLEMKRIHEVRNTMMIPSDFYVTEERNISQRISESDLSPWVVNVHGILMLKNSPTPSPPSQVVFTPSAVSTLRNLAMHVSLRLPTLISSAPSSGKSLFLAHLASMIYPNAKDQIVTVHLADTSLDPRSLLGSYVSSPTRLGTFEWKDGVVVRAMKEGKWLVFEDIDRGSMEVLGLIKPLAESMGPGKWIGGRARIEVPNRGTVYAAEGFAVFATRSVLLVSGSGEVTKKMPDPTFYGASKFTEVVVDVPSVKEVGMIVRERFPGITPIAGRAIVRMWMAIKGAGAAVSSVPIGLRELEKFCTRMQGLVPSLDTAMEVDDEADEDEGGDEEGIALPSIFPNLAVREDMYLEARDVFFGGGALTGPARAHQERVASVIAEHLGLDDDRRAWVLQGRAPTFEVEKDVNGDTTGVRVGRARLPARAKKATMPISSPARPFAMHKPALCLLSRIATAISFCEPMLLTGETGTGKTSAITHLATLLRRPLVSLNLSHQTESSDLLGGFKPVDARVPAGELSARFVELFGATFSRKKNAKFEESVRKAVQEGKWKRVVVLWKEAIRLARERIEGKVAEGVEKESGVGEMDGPRKRRKVDDRILQTSQATWERFERDVDEFDIQHAQGQGKFAFDFVEGPLVRALRAGDWVLLDEINLASSETLECVTALLSGPTASITLTEKGSLEAIPRHPDFRIFACMNPATDVGKKDLPPNIRARFTEIDVPPPDADRETLLHIVHQYIGHCAVGDKAAIMNVAEFYAAVKKLADERQLADGSDRRPHFSMRTLARALTFAADVAPSYGLRRALWEGCLMTFTMVLDGQSASVVTGLAHKHILAGLRNPKSVLSMDPAPPPSRPIDDFVKFGPFYLERGPLPEDPMEDYIMTPSVEKKLIDLARIVLTRRFPVLIEGPTSSGKTSAVQYLARRTGHHFIRINNHEHTDIQEYIGSYVSDPVTGKLVFKDGLLVHALRHGHWIVLDELNLAPTEVLEALNRLLDDNRELVISETHEVVRPHPHFMLFATQNPPGLYAGRKVLSRAFRNRFLEVHFQDVPQAELEVILCQRCRIAPSYGQRIVSVFRELQKRRQVGRVFESKQGFATLRDLFRWAGRDAVGYQELAENGYMLLAERARHEEDRLVVKEVIESVMKVRIDESTLYDLRRSKEFEAYIGCPVPSSSQVIWTYAMKRLFVLVARALRFNEPVLLVGETGSGKTSVCQLYAEVMSKHLHTLSCHQNTETADVIGGLRPARSRFSLDSPTFQDAVAVLGRADIVEVPSDVQSLLTRVDELLKADVQDSLRASLQDLRSALMKSQALFQWHDGPLVRAMRQGDVFLLDEISLADDSVLERLNSVLEPERTIVLAERGGTDGEYPAICAADTFKLLATMNPGGDYGKKELSPALRNRFTEIWVPPVDNPQDLAIIVDNSWKHEKLKPFTASLLDFCQWLRARLDDKSVCTLRDILAWVAFSNAVLTTRPEDAIHVNEIFHHAAHMTFLDGLGSLSQAGTYSPEALQSLRNEADRKLDELVPRVPSSPFVYDPSLYVQLGLFAVPRGPEAVSIHGFNLDAPTTRENVMRVARACQLEKPILLEGSPGVGKTSLVTALAKLSGYRLCRINLSDQTDLIDLFGSDLPVENGAPGEFAWKDAEFLRAMQEGHWVLLDEMNLAPQTVLEGLNAILDHRGTVFVPELGRTFVRHPFFRVFAAQNPLHQGGGRKGLPKSFLDRFTKVYVEELTAEDLLIICREQFRGFDDQLLQGMISFNTLLNRAVVQQRLFGREGGPWEFNLRDIMRWGELLRASGISDHPRHFLRTVYLSRFRDLEDRRKARAIFNQIFSTATPELLDTYMTPPIISSSHVQIGHFSAPRGNVVLPFHPTDILQAHSTALETIWACLARSWPVIVTGQRDSGKTSLIRTLADLSGNHLDEVGVTSATDTSDILGGFEQVDLSARMASVTTQVLELTEDIMRSVPGVKHRYPGQATLRSEMSSPLRTWITVLQAASQLLTELSMVDSNDLDFKPRWQHLHLAVLELSQLEVSTGRFEWVDGPLIQAMKKGHWLVLDAANTCNPSVLDRLNSLCEPNGVLVLSERGLSRGEVEILKPHPNFRLFMTVDPQYGELSRAMRNRGLEVSLVTPFTAEDQSRVSTYYRLPDGVASSHVDFEGRRRGVLLAQGDNISTVIASVNMSNDTVSSTLATLAPIITANDKLPLSAIVPFAMRAFPRSVLPLLRHVLHTMSPVSTISSIFEGRFLSDTAAALTRVWTEPITGISQQLLDVLPLDDFMVCPPCSRCTDHQQAHILRLQILDFFAALVIDKFERGEQIALPSSRLPIVVTESIRTILVEVQTASKSLFDSFICGTGGFQIEDFSISVKLLGLSRRLRRVLTEDVFDYSTAQVLAKSISTALENHSHIYDRVASASTAFDSAVSSSSGLGLIAIWSRLRNDRMIELGPLAIRQLEYDLQVRGYDGLKTSLRERFQTLALATLPSSLIHGYEDTNVSNQIKTYLFDSIQNAEASPELAVSDPVSLLVELQAICEMRGRDARVSSVSFARLIRVALENHNDLRRFVPYQHVIWTLENAVEIPDNVAATLLTLWFESLWNHGPILTPNSKQHQDRLEGPSIIFRPTLLFFTLQKCQTTGVSLSSLEQHELSVQQHLQLIGQQCYTRRSRFQQLTAAFNQSMAMLALSFSSFFDDHTLELLRHSEGGFSLDDTKALLSTLDNAPFKPLREAIRHLAPILTTEVAEAPLTAAIAHLGRCWVAQSRVILDLIVPDVPLDPAAILRRSAEFLQEEVQALTDQSALHSHLERRTAGNQTNFVISYLAARAQECTTLLQSQTGIPDRNNVSSLNFFWTEVSQFMKQVIQYPRIDDLLVSLESNSASSSSREDVVQESISKFVHRLISLYPEYNDIVEIIRLALAQLRLGLRLVRHAYSDAGTHVDNDSYVASLVAFPPIRSVSTLLQVPIAAGNGVTTSERLLIVVAAAADYRRSGGLVPPARVVFTTYEQAFHLWNIDRARDEKREQDLGSLYRGGTLSHTADEEGEMEREFLELFPTFEDGLVDASSSVSGAKGVPHHLSAEHRCQLLALHLQLMDIDDALPYDFAKTRHNALRSYLETNIMSSPDSLDRDTLHLQVSLLQEHWSLIRDSCPTRMRTSNFYVDPNVSEARKALKVVRSLRSRIVTVLREWPDQMVLQHLLTRCDVVLALDLNSPVAKLLSALENLLLQTEDWEMYAHRENSLRDDRQAITDLIVEWRRLELSSWKGLLDSQSQLFVDAVAEYWFHLYELLIRGPLNAAGADSDNSSKYLQQVPYLLDDFMRTSSLGQFHARLKLLKSFEILIGHMLEDSAIQSTVLSSVMRIVHFSWRFFHLYSPQLLQSLGDQRRSLEKEVDALIKLASWRDVNVQALKQSARKTHHQLYKIIRKFRDTLRQPVAEKLSSLFTESTESTCQPEPPTRRGIHGHPSPRPYLPRTTISAPPSSAHLGNLGKTLEKFHSYIDGRIRQFLVQQTAHDIEQLSISIIQRVKDLASQTVPEGLSKEKREKYRKGLLTRKRKAWSDLLKELKRGGLAYHIKPETASQLGDESWIRGQPPMPSSNTIATEKGEIYFDRLRGCLPVLRQAILNHHTDVNTRDLSRGISLTESGYSLALETRSTLAHTLSNFTTFQHQISRLQAIADAPTLARIESFDKAESLRIALSISTRALEELADAIRAFGQAQDADVATLLHDCQALCLSSCTSRDRMAHILEHSRYAMGEMLLGEEYATVVEASHLLEALPTRLNEMMNSFPHLAHVLVPTAQWIRDQGTFSFPVISSPHFDPIPDVDTVINTILVAVQNMLKRLSELSDPTATVSSPDEPVDNYIRSGPRATSLFTSLLDLSSITQRISDISAGFLSLPHESLQAALRRTLPFLHYFVDFSGELLESQARWTAELFKLDYVICSVVHTLATRGFCIPPETEEGDETAGNEEGKELEGTGIGEGAGIENASKEIADESQVEGLQGEENDMERGEGKGKDDENTIEMSETFEGEMEDVEEEEDGDGEEESPEDEEGPDEQLGKLNRADPNKVDEKLWGDEPGEDEEDRQEDELHQDRSGQASDESNVVAKQREDANGNKQKEEATKEETKQAGDEGEGEEEEEEEEGAQEEERGSPSAAGAPMDEHIPDANTLELPDDMNLDDDKEGGGDFDMDEDTPEVEEEKQMDEDTGQPDTNPTHDTPTGDDETHSSAEPPHAIEELVNEMDTDEGDEKQEENAIAEPDLIHGDGDAGMTDCPAQLKDSTTNPRKETASSQSQEDIAGQEAAAETTQRSSDAHASQSEPQPSSDPAPTQVTPEAGSGSDDNQPGPAYAQRAPTSPQGPDPLRKLGDALREIQQRFDEIFSAHEQSYPQEHAPKSDDAEQVMYEHDENEDGMQALGHSTEEQVAKLKELTLVERSPEELEVVDIDAPVPEVVEAREVAMEHLHAERTAHRRDADLEGAFAHTERDKAIQGASAQLPVDPTRTKENETESEPPSVTNEVVRAALESLTSSSDAVDLSAYMQLWTLYTSLTMPLSIALCESLRLILAPTLATRLRGDFRTGKRLNMRRVIAWVASEYTKDRIWLRRVKPSARAYQVLLAVDDSASMRGGGGGAVHLAYQTVVLVAQALGRLEAGEVGVARFGAGWELVRGFGEGARDWGSSPVLGGRVLSALTFQQQRTDVAGFLEESLGVLEAARETAGSRGATKDLWQLEIIISDGICQEHERLRRALRRARSMRVLVVFIVLDALNEGGSTSAAGASNTTSTVNSAASTSSGSQSSILALNQVSYRQSPTTGQMELTMERYLDSFPFEYYVVLRDVEALPRVLADTLREFFEKVNEE</sequence>
<organism evidence="13 14">
    <name type="scientific">Pisolithus tinctorius Marx 270</name>
    <dbReference type="NCBI Taxonomy" id="870435"/>
    <lineage>
        <taxon>Eukaryota</taxon>
        <taxon>Fungi</taxon>
        <taxon>Dikarya</taxon>
        <taxon>Basidiomycota</taxon>
        <taxon>Agaricomycotina</taxon>
        <taxon>Agaricomycetes</taxon>
        <taxon>Agaricomycetidae</taxon>
        <taxon>Boletales</taxon>
        <taxon>Sclerodermatineae</taxon>
        <taxon>Pisolithaceae</taxon>
        <taxon>Pisolithus</taxon>
    </lineage>
</organism>
<dbReference type="InterPro" id="IPR048617">
    <property type="entry name" value="MDN1_AAA_lid_4"/>
</dbReference>
<dbReference type="CDD" id="cd00009">
    <property type="entry name" value="AAA"/>
    <property type="match status" value="1"/>
</dbReference>
<dbReference type="Pfam" id="PF17865">
    <property type="entry name" value="AAA_lid_5"/>
    <property type="match status" value="1"/>
</dbReference>
<evidence type="ECO:0000256" key="3">
    <source>
        <dbReference type="ARBA" id="ARBA00007188"/>
    </source>
</evidence>
<comment type="similarity">
    <text evidence="3 10">Belongs to the midasin family.</text>
</comment>
<dbReference type="InterPro" id="IPR041190">
    <property type="entry name" value="Midasin_AAA_lid_5"/>
</dbReference>
<dbReference type="Pfam" id="PF21108">
    <property type="entry name" value="MDN1_4th"/>
    <property type="match status" value="1"/>
</dbReference>
<dbReference type="InterPro" id="IPR003593">
    <property type="entry name" value="AAA+_ATPase"/>
</dbReference>
<reference evidence="13 14" key="1">
    <citation type="submission" date="2014-04" db="EMBL/GenBank/DDBJ databases">
        <authorList>
            <consortium name="DOE Joint Genome Institute"/>
            <person name="Kuo A."/>
            <person name="Kohler A."/>
            <person name="Costa M.D."/>
            <person name="Nagy L.G."/>
            <person name="Floudas D."/>
            <person name="Copeland A."/>
            <person name="Barry K.W."/>
            <person name="Cichocki N."/>
            <person name="Veneault-Fourrey C."/>
            <person name="LaButti K."/>
            <person name="Lindquist E.A."/>
            <person name="Lipzen A."/>
            <person name="Lundell T."/>
            <person name="Morin E."/>
            <person name="Murat C."/>
            <person name="Sun H."/>
            <person name="Tunlid A."/>
            <person name="Henrissat B."/>
            <person name="Grigoriev I.V."/>
            <person name="Hibbett D.S."/>
            <person name="Martin F."/>
            <person name="Nordberg H.P."/>
            <person name="Cantor M.N."/>
            <person name="Hua S.X."/>
        </authorList>
    </citation>
    <scope>NUCLEOTIDE SEQUENCE [LARGE SCALE GENOMIC DNA]</scope>
    <source>
        <strain evidence="13 14">Marx 270</strain>
    </source>
</reference>
<feature type="compositionally biased region" description="Polar residues" evidence="11">
    <location>
        <begin position="4517"/>
        <end position="4534"/>
    </location>
</feature>
<dbReference type="GO" id="GO:0005730">
    <property type="term" value="C:nucleolus"/>
    <property type="evidence" value="ECO:0007669"/>
    <property type="project" value="UniProtKB-SubCell"/>
</dbReference>
<dbReference type="InterPro" id="IPR002035">
    <property type="entry name" value="VWF_A"/>
</dbReference>
<feature type="compositionally biased region" description="Acidic residues" evidence="11">
    <location>
        <begin position="4477"/>
        <end position="4490"/>
    </location>
</feature>
<feature type="compositionally biased region" description="Acidic residues" evidence="11">
    <location>
        <begin position="4197"/>
        <end position="4206"/>
    </location>
</feature>
<dbReference type="PANTHER" id="PTHR48103:SF2">
    <property type="entry name" value="MIDASIN"/>
    <property type="match status" value="1"/>
</dbReference>
<keyword evidence="5" id="KW-0597">Phosphoprotein</keyword>
<feature type="region of interest" description="Disordered" evidence="11">
    <location>
        <begin position="4723"/>
        <end position="4752"/>
    </location>
</feature>
<feature type="compositionally biased region" description="Acidic residues" evidence="11">
    <location>
        <begin position="4233"/>
        <end position="4246"/>
    </location>
</feature>
<dbReference type="InterPro" id="IPR040848">
    <property type="entry name" value="AAA_lid_7"/>
</dbReference>
<comment type="subcellular location">
    <subcellularLocation>
        <location evidence="1">Nucleus</location>
        <location evidence="1">Nucleolus</location>
    </subcellularLocation>
    <subcellularLocation>
        <location evidence="2">Nucleus</location>
        <location evidence="2">Nucleoplasm</location>
    </subcellularLocation>
</comment>
<name>A0A0C3PCD8_PISTI</name>
<feature type="compositionally biased region" description="Basic and acidic residues" evidence="11">
    <location>
        <begin position="4600"/>
        <end position="4620"/>
    </location>
</feature>
<evidence type="ECO:0000256" key="2">
    <source>
        <dbReference type="ARBA" id="ARBA00004642"/>
    </source>
</evidence>
<gene>
    <name evidence="13" type="ORF">M404DRAFT_999966</name>
</gene>